<dbReference type="AlphaFoldDB" id="A0A1G7GX70"/>
<dbReference type="GO" id="GO:0016020">
    <property type="term" value="C:membrane"/>
    <property type="evidence" value="ECO:0007669"/>
    <property type="project" value="UniProtKB-SubCell"/>
</dbReference>
<dbReference type="InterPro" id="IPR003362">
    <property type="entry name" value="Bact_transf"/>
</dbReference>
<gene>
    <name evidence="9" type="ORF">SAMN05421855_103369</name>
</gene>
<dbReference type="EMBL" id="FNBA01000003">
    <property type="protein sequence ID" value="SDE92539.1"/>
    <property type="molecule type" value="Genomic_DNA"/>
</dbReference>
<feature type="transmembrane region" description="Helical" evidence="7">
    <location>
        <begin position="113"/>
        <end position="133"/>
    </location>
</feature>
<dbReference type="Pfam" id="PF02397">
    <property type="entry name" value="Bac_transf"/>
    <property type="match status" value="1"/>
</dbReference>
<dbReference type="PANTHER" id="PTHR30576:SF0">
    <property type="entry name" value="UNDECAPRENYL-PHOSPHATE N-ACETYLGALACTOSAMINYL 1-PHOSPHATE TRANSFERASE-RELATED"/>
    <property type="match status" value="1"/>
</dbReference>
<feature type="domain" description="Bacterial sugar transferase" evidence="8">
    <location>
        <begin position="278"/>
        <end position="459"/>
    </location>
</feature>
<dbReference type="PANTHER" id="PTHR30576">
    <property type="entry name" value="COLANIC BIOSYNTHESIS UDP-GLUCOSE LIPID CARRIER TRANSFERASE"/>
    <property type="match status" value="1"/>
</dbReference>
<keyword evidence="10" id="KW-1185">Reference proteome</keyword>
<feature type="transmembrane region" description="Helical" evidence="7">
    <location>
        <begin position="81"/>
        <end position="101"/>
    </location>
</feature>
<dbReference type="STRING" id="227084.SAMN05421855_103369"/>
<feature type="transmembrane region" description="Helical" evidence="7">
    <location>
        <begin position="279"/>
        <end position="306"/>
    </location>
</feature>
<comment type="subcellular location">
    <subcellularLocation>
        <location evidence="1">Membrane</location>
        <topology evidence="1">Multi-pass membrane protein</topology>
    </subcellularLocation>
</comment>
<reference evidence="9 10" key="1">
    <citation type="submission" date="2016-10" db="EMBL/GenBank/DDBJ databases">
        <authorList>
            <person name="de Groot N.N."/>
        </authorList>
    </citation>
    <scope>NUCLEOTIDE SEQUENCE [LARGE SCALE GENOMIC DNA]</scope>
    <source>
        <strain evidence="9 10">DSM 16195</strain>
    </source>
</reference>
<evidence type="ECO:0000256" key="7">
    <source>
        <dbReference type="SAM" id="Phobius"/>
    </source>
</evidence>
<dbReference type="InterPro" id="IPR017475">
    <property type="entry name" value="EPS_sugar_tfrase"/>
</dbReference>
<organism evidence="9 10">
    <name type="scientific">Ulvibacter litoralis</name>
    <dbReference type="NCBI Taxonomy" id="227084"/>
    <lineage>
        <taxon>Bacteria</taxon>
        <taxon>Pseudomonadati</taxon>
        <taxon>Bacteroidota</taxon>
        <taxon>Flavobacteriia</taxon>
        <taxon>Flavobacteriales</taxon>
        <taxon>Flavobacteriaceae</taxon>
        <taxon>Ulvibacter</taxon>
    </lineage>
</organism>
<keyword evidence="4 7" id="KW-0812">Transmembrane</keyword>
<evidence type="ECO:0000313" key="9">
    <source>
        <dbReference type="EMBL" id="SDE92539.1"/>
    </source>
</evidence>
<feature type="transmembrane region" description="Helical" evidence="7">
    <location>
        <begin position="16"/>
        <end position="37"/>
    </location>
</feature>
<dbReference type="RefSeq" id="WP_093144516.1">
    <property type="nucleotide sequence ID" value="NZ_BMWO01000005.1"/>
</dbReference>
<comment type="similarity">
    <text evidence="2">Belongs to the bacterial sugar transferase family.</text>
</comment>
<feature type="transmembrane region" description="Helical" evidence="7">
    <location>
        <begin position="49"/>
        <end position="69"/>
    </location>
</feature>
<dbReference type="NCBIfam" id="TIGR03025">
    <property type="entry name" value="EPS_sugtrans"/>
    <property type="match status" value="1"/>
</dbReference>
<protein>
    <submittedName>
        <fullName evidence="9">Exopolysaccharide biosynthesis polyprenyl glycosylphosphotransferase</fullName>
    </submittedName>
</protein>
<dbReference type="OrthoDB" id="9808602at2"/>
<name>A0A1G7GX70_9FLAO</name>
<dbReference type="Proteomes" id="UP000199321">
    <property type="component" value="Unassembled WGS sequence"/>
</dbReference>
<dbReference type="Gene3D" id="3.40.50.720">
    <property type="entry name" value="NAD(P)-binding Rossmann-like Domain"/>
    <property type="match status" value="1"/>
</dbReference>
<evidence type="ECO:0000256" key="4">
    <source>
        <dbReference type="ARBA" id="ARBA00022692"/>
    </source>
</evidence>
<keyword evidence="6 7" id="KW-0472">Membrane</keyword>
<evidence type="ECO:0000256" key="5">
    <source>
        <dbReference type="ARBA" id="ARBA00022989"/>
    </source>
</evidence>
<sequence length="464" mass="53611">MDNNSSIHFDISERKVLLRIFDIASVLGLLYLVGQIFNFDYFKINSEHWMWSIVLALYLTVFGTIFELYNLQKASKFEIVVQNIILTSSVTVLIYLLTPFFTPTLPVNRLQIVYFYISVNIALFIWRYAYIVLISAPRFFKRVLLIGNASDIDAIVNSLQKSDPNYKVVGFVNTSSEKYIPKHFKDFEEFSVKGIEKIVHKNSISEIVVATPQSSGMTVSLYNKLISMLESGVAIREYTQVYEEITHRVPVQHVDKDFYRYFPFSRSNQNKLYLFFHRILDLLFSAIGLVFGLVLFPIILVGNLFANRGPLFYSQIRVGRNGKHFKIYKLRSMVTDAEKHGAQFASAGDTRVTKFGRFLRKSRFDEIPQFINVIKGDMSVIGPRPERPIFVKNLSEAIPFYEIRHLVKPGVTGWAQVNAKYGASEEDALEKLQYDLYYIKHRSLFLDISIVIKTLSTIIFYRGQ</sequence>
<evidence type="ECO:0000256" key="1">
    <source>
        <dbReference type="ARBA" id="ARBA00004141"/>
    </source>
</evidence>
<evidence type="ECO:0000256" key="6">
    <source>
        <dbReference type="ARBA" id="ARBA00023136"/>
    </source>
</evidence>
<dbReference type="GO" id="GO:0016780">
    <property type="term" value="F:phosphotransferase activity, for other substituted phosphate groups"/>
    <property type="evidence" value="ECO:0007669"/>
    <property type="project" value="TreeGrafter"/>
</dbReference>
<proteinExistence type="inferred from homology"/>
<keyword evidence="5 7" id="KW-1133">Transmembrane helix</keyword>
<evidence type="ECO:0000259" key="8">
    <source>
        <dbReference type="Pfam" id="PF02397"/>
    </source>
</evidence>
<evidence type="ECO:0000256" key="3">
    <source>
        <dbReference type="ARBA" id="ARBA00022679"/>
    </source>
</evidence>
<keyword evidence="3 9" id="KW-0808">Transferase</keyword>
<evidence type="ECO:0000256" key="2">
    <source>
        <dbReference type="ARBA" id="ARBA00006464"/>
    </source>
</evidence>
<accession>A0A1G7GX70</accession>
<evidence type="ECO:0000313" key="10">
    <source>
        <dbReference type="Proteomes" id="UP000199321"/>
    </source>
</evidence>